<gene>
    <name evidence="1" type="ORF">yberc0001_27180</name>
</gene>
<sequence length="38" mass="4706">MKEFVDESLFHHYDNSLLSSFDSLLQYYMGYLQWLRKT</sequence>
<reference evidence="1" key="1">
    <citation type="submission" date="2008-12" db="EMBL/GenBank/DDBJ databases">
        <title>Annotation of the Yersinia bercovieri ATCC 43970 genome.</title>
        <authorList>
            <person name="Read T.D."/>
            <person name="Akmal A."/>
            <person name="Bishop-Lilly K."/>
            <person name="Chen P.E."/>
            <person name="Cook C."/>
            <person name="Kiley M.P."/>
            <person name="Lentz S."/>
            <person name="Mateczun A."/>
            <person name="Nagarajan N."/>
            <person name="Nolan N."/>
            <person name="Osborne B.I."/>
            <person name="Pop M."/>
            <person name="Sozhamannan S."/>
            <person name="Stewart A.C."/>
            <person name="Sulakvelidze A."/>
            <person name="Thomason B."/>
            <person name="Willner K."/>
            <person name="Zwick M.E."/>
        </authorList>
    </citation>
    <scope>NUCLEOTIDE SEQUENCE [LARGE SCALE GENOMIC DNA]</scope>
    <source>
        <strain evidence="1">ATCC 43970</strain>
    </source>
</reference>
<protein>
    <submittedName>
        <fullName evidence="1">Uncharacterized protein</fullName>
    </submittedName>
</protein>
<comment type="caution">
    <text evidence="1">The sequence shown here is derived from an EMBL/GenBank/DDBJ whole genome shotgun (WGS) entry which is preliminary data.</text>
</comment>
<evidence type="ECO:0000313" key="2">
    <source>
        <dbReference type="Proteomes" id="UP000010319"/>
    </source>
</evidence>
<accession>A0ABP2E2W1</accession>
<proteinExistence type="predicted"/>
<keyword evidence="2" id="KW-1185">Reference proteome</keyword>
<dbReference type="EMBL" id="AALC02000020">
    <property type="protein sequence ID" value="EEQ06841.1"/>
    <property type="molecule type" value="Genomic_DNA"/>
</dbReference>
<evidence type="ECO:0000313" key="1">
    <source>
        <dbReference type="EMBL" id="EEQ06841.1"/>
    </source>
</evidence>
<organism evidence="1 2">
    <name type="scientific">Yersinia bercovieri ATCC 43970</name>
    <dbReference type="NCBI Taxonomy" id="349968"/>
    <lineage>
        <taxon>Bacteria</taxon>
        <taxon>Pseudomonadati</taxon>
        <taxon>Pseudomonadota</taxon>
        <taxon>Gammaproteobacteria</taxon>
        <taxon>Enterobacterales</taxon>
        <taxon>Yersiniaceae</taxon>
        <taxon>Yersinia</taxon>
    </lineage>
</organism>
<dbReference type="Proteomes" id="UP000010319">
    <property type="component" value="Unassembled WGS sequence"/>
</dbReference>
<name>A0ABP2E2W1_YERBE</name>